<dbReference type="STRING" id="35818.HPU229336_08195"/>
<evidence type="ECO:0000313" key="1">
    <source>
        <dbReference type="EMBL" id="KPH56261.1"/>
    </source>
</evidence>
<comment type="caution">
    <text evidence="1">The sequence shown here is derived from an EMBL/GenBank/DDBJ whole genome shotgun (WGS) entry which is preliminary data.</text>
</comment>
<dbReference type="PANTHER" id="PTHR39431:SF1">
    <property type="entry name" value="FRPA_C-RELATED PROTEIN"/>
    <property type="match status" value="1"/>
</dbReference>
<sequence>MQASMSFSSLQASYTTTHWSALGEEIKNNQANSVPQISEEEGNSQKTSNILSSTEILNNKIGDFQKQIINQALNKISEIQDEMIKVWEEVFGMSSENSSSTNTSISGSIESLLNGNFSRPSYNVGSGISITQGFYQSLELSIQGTIVGKDGVSRKLDLSINVSQSFVQNLQINSQNTNTNNTNSNKVIDPLVIDYAGNGTELSDTKMSFDLDSDGKEDQISTLKEGSGFLALDKNNDGKINNGNELFGTQSGDGFKDLSAYDLNQDGKIDKEDPIYDKLRIWTPNEKGEGELVGLGEKGIGVIYLDAKESQELMKGEEGDLLGIKQKTSNFIREDGSAGEIHHIDLVAGDNSAQNTSNPTLQEGLQLAANRAYMQNLSISFSFSQSSGNILASNNTSNGFSLSAFSFSASQYSFSLSSLENANNGVSKELSTMWKVLQETFVGFEKEEESPMTLKTLLENFSESFEDLNRFVFGEMGFDKEENPFKNTLSNIDIQRLLAA</sequence>
<gene>
    <name evidence="1" type="ORF">HPU229334_02385</name>
</gene>
<name>A0A0N0LTT0_9HELI</name>
<dbReference type="RefSeq" id="WP_054197616.1">
    <property type="nucleotide sequence ID" value="NZ_FZMX01000002.1"/>
</dbReference>
<dbReference type="AlphaFoldDB" id="A0A0N0LTT0"/>
<reference evidence="1 2" key="1">
    <citation type="submission" date="2014-06" db="EMBL/GenBank/DDBJ databases">
        <title>Helicobacter pullorum isolates in fresh chicken meat - phenotypic and genotypic features.</title>
        <authorList>
            <person name="Borges V."/>
            <person name="Santos A."/>
            <person name="Correia C.B."/>
            <person name="Saraiva M."/>
            <person name="Menard A."/>
            <person name="Vieira L."/>
            <person name="Sampaio D.A."/>
            <person name="Gomes J.P."/>
            <person name="Oleastro M."/>
        </authorList>
    </citation>
    <scope>NUCLEOTIDE SEQUENCE [LARGE SCALE GENOMIC DNA]</scope>
    <source>
        <strain evidence="1 2">229334/12</strain>
    </source>
</reference>
<dbReference type="PANTHER" id="PTHR39431">
    <property type="entry name" value="FRPA/C-RELATED PROTEIN"/>
    <property type="match status" value="1"/>
</dbReference>
<accession>A0A0N0LTT0</accession>
<dbReference type="Proteomes" id="UP000037997">
    <property type="component" value="Unassembled WGS sequence"/>
</dbReference>
<dbReference type="PATRIC" id="fig|35818.11.peg.467"/>
<proteinExistence type="predicted"/>
<protein>
    <submittedName>
        <fullName evidence="1">Uncharacterized protein</fullName>
    </submittedName>
</protein>
<organism evidence="1 2">
    <name type="scientific">Helicobacter pullorum</name>
    <dbReference type="NCBI Taxonomy" id="35818"/>
    <lineage>
        <taxon>Bacteria</taxon>
        <taxon>Pseudomonadati</taxon>
        <taxon>Campylobacterota</taxon>
        <taxon>Epsilonproteobacteria</taxon>
        <taxon>Campylobacterales</taxon>
        <taxon>Helicobacteraceae</taxon>
        <taxon>Helicobacter</taxon>
    </lineage>
</organism>
<dbReference type="EMBL" id="JNOC01000016">
    <property type="protein sequence ID" value="KPH56261.1"/>
    <property type="molecule type" value="Genomic_DNA"/>
</dbReference>
<evidence type="ECO:0000313" key="2">
    <source>
        <dbReference type="Proteomes" id="UP000037997"/>
    </source>
</evidence>